<comment type="caution">
    <text evidence="1">The sequence shown here is derived from an EMBL/GenBank/DDBJ whole genome shotgun (WGS) entry which is preliminary data.</text>
</comment>
<sequence>MKMCLFSTPHQEGTDHVALDTQREINHKDVMKAFRPRSTVETVVQTMTVVDHFTDVINVRSRLM</sequence>
<organism evidence="1 2">
    <name type="scientific">Dreissena polymorpha</name>
    <name type="common">Zebra mussel</name>
    <name type="synonym">Mytilus polymorpha</name>
    <dbReference type="NCBI Taxonomy" id="45954"/>
    <lineage>
        <taxon>Eukaryota</taxon>
        <taxon>Metazoa</taxon>
        <taxon>Spiralia</taxon>
        <taxon>Lophotrochozoa</taxon>
        <taxon>Mollusca</taxon>
        <taxon>Bivalvia</taxon>
        <taxon>Autobranchia</taxon>
        <taxon>Heteroconchia</taxon>
        <taxon>Euheterodonta</taxon>
        <taxon>Imparidentia</taxon>
        <taxon>Neoheterodontei</taxon>
        <taxon>Myida</taxon>
        <taxon>Dreissenoidea</taxon>
        <taxon>Dreissenidae</taxon>
        <taxon>Dreissena</taxon>
    </lineage>
</organism>
<protein>
    <submittedName>
        <fullName evidence="1">Uncharacterized protein</fullName>
    </submittedName>
</protein>
<reference evidence="1" key="1">
    <citation type="journal article" date="2019" name="bioRxiv">
        <title>The Genome of the Zebra Mussel, Dreissena polymorpha: A Resource for Invasive Species Research.</title>
        <authorList>
            <person name="McCartney M.A."/>
            <person name="Auch B."/>
            <person name="Kono T."/>
            <person name="Mallez S."/>
            <person name="Zhang Y."/>
            <person name="Obille A."/>
            <person name="Becker A."/>
            <person name="Abrahante J.E."/>
            <person name="Garbe J."/>
            <person name="Badalamenti J.P."/>
            <person name="Herman A."/>
            <person name="Mangelson H."/>
            <person name="Liachko I."/>
            <person name="Sullivan S."/>
            <person name="Sone E.D."/>
            <person name="Koren S."/>
            <person name="Silverstein K.A.T."/>
            <person name="Beckman K.B."/>
            <person name="Gohl D.M."/>
        </authorList>
    </citation>
    <scope>NUCLEOTIDE SEQUENCE</scope>
    <source>
        <strain evidence="1">Duluth1</strain>
        <tissue evidence="1">Whole animal</tissue>
    </source>
</reference>
<name>A0A9D4FXP9_DREPO</name>
<dbReference type="Proteomes" id="UP000828390">
    <property type="component" value="Unassembled WGS sequence"/>
</dbReference>
<accession>A0A9D4FXP9</accession>
<evidence type="ECO:0000313" key="2">
    <source>
        <dbReference type="Proteomes" id="UP000828390"/>
    </source>
</evidence>
<keyword evidence="2" id="KW-1185">Reference proteome</keyword>
<evidence type="ECO:0000313" key="1">
    <source>
        <dbReference type="EMBL" id="KAH3806888.1"/>
    </source>
</evidence>
<reference evidence="1" key="2">
    <citation type="submission" date="2020-11" db="EMBL/GenBank/DDBJ databases">
        <authorList>
            <person name="McCartney M.A."/>
            <person name="Auch B."/>
            <person name="Kono T."/>
            <person name="Mallez S."/>
            <person name="Becker A."/>
            <person name="Gohl D.M."/>
            <person name="Silverstein K.A.T."/>
            <person name="Koren S."/>
            <person name="Bechman K.B."/>
            <person name="Herman A."/>
            <person name="Abrahante J.E."/>
            <person name="Garbe J."/>
        </authorList>
    </citation>
    <scope>NUCLEOTIDE SEQUENCE</scope>
    <source>
        <strain evidence="1">Duluth1</strain>
        <tissue evidence="1">Whole animal</tissue>
    </source>
</reference>
<gene>
    <name evidence="1" type="ORF">DPMN_135216</name>
</gene>
<dbReference type="AlphaFoldDB" id="A0A9D4FXP9"/>
<proteinExistence type="predicted"/>
<dbReference type="EMBL" id="JAIWYP010000006">
    <property type="protein sequence ID" value="KAH3806888.1"/>
    <property type="molecule type" value="Genomic_DNA"/>
</dbReference>